<dbReference type="Gene3D" id="3.40.630.30">
    <property type="match status" value="1"/>
</dbReference>
<sequence length="118" mass="13641">MLPSQILSRSRYVTRLATANFCSDTLTVQHDRRNSEFSVHLHDSKAFVSYTYDQKSNKISIDHTEVPSVFQGKGVGKKLVEAALQHAIKENIKVTFVCEFAQKYYNDNKHRFNNFVQK</sequence>
<dbReference type="InterPro" id="IPR031165">
    <property type="entry name" value="GNAT_YJDJ"/>
</dbReference>
<reference evidence="5" key="1">
    <citation type="journal article" date="2014" name="PLoS Negl. Trop. Dis.">
        <title>Identification and characterization of seminal fluid proteins in the Asian tiger mosquito, Aedes albopictus.</title>
        <authorList>
            <person name="Boes K.E."/>
            <person name="Ribeiro J.M."/>
            <person name="Wong A."/>
            <person name="Harrington L.C."/>
            <person name="Wolfner M.F."/>
            <person name="Sirot L.K."/>
        </authorList>
    </citation>
    <scope>NUCLEOTIDE SEQUENCE</scope>
    <source>
        <tissue evidence="5">Reproductive organs</tissue>
    </source>
</reference>
<dbReference type="SUPFAM" id="SSF55729">
    <property type="entry name" value="Acyl-CoA N-acyltransferases (Nat)"/>
    <property type="match status" value="1"/>
</dbReference>
<comment type="similarity">
    <text evidence="1">Belongs to the NATD1 family.</text>
</comment>
<evidence type="ECO:0000256" key="1">
    <source>
        <dbReference type="ARBA" id="ARBA00006233"/>
    </source>
</evidence>
<accession>A0A023EFS8</accession>
<feature type="domain" description="N-acetyltransferase" evidence="4">
    <location>
        <begin position="29"/>
        <end position="117"/>
    </location>
</feature>
<name>A0A023EFS8_AEDAL</name>
<evidence type="ECO:0000259" key="4">
    <source>
        <dbReference type="PROSITE" id="PS51729"/>
    </source>
</evidence>
<dbReference type="InterPro" id="IPR016181">
    <property type="entry name" value="Acyl_CoA_acyltransferase"/>
</dbReference>
<dbReference type="InterPro" id="IPR045057">
    <property type="entry name" value="Gcn5-rel_NAT"/>
</dbReference>
<dbReference type="PANTHER" id="PTHR31435">
    <property type="entry name" value="PROTEIN NATD1"/>
    <property type="match status" value="1"/>
</dbReference>
<dbReference type="PANTHER" id="PTHR31435:SF9">
    <property type="entry name" value="PROTEIN NATD1"/>
    <property type="match status" value="1"/>
</dbReference>
<dbReference type="PROSITE" id="PS51729">
    <property type="entry name" value="GNAT_YJDJ"/>
    <property type="match status" value="1"/>
</dbReference>
<evidence type="ECO:0000256" key="3">
    <source>
        <dbReference type="ARBA" id="ARBA00031876"/>
    </source>
</evidence>
<evidence type="ECO:0000313" key="5">
    <source>
        <dbReference type="EMBL" id="JAC07449.1"/>
    </source>
</evidence>
<dbReference type="AlphaFoldDB" id="A0A023EFS8"/>
<dbReference type="CDD" id="cd04301">
    <property type="entry name" value="NAT_SF"/>
    <property type="match status" value="1"/>
</dbReference>
<protein>
    <recommendedName>
        <fullName evidence="2">Protein NATD1</fullName>
    </recommendedName>
    <alternativeName>
        <fullName evidence="3">N-acetyltransferase domain-containing protein 1</fullName>
    </alternativeName>
</protein>
<dbReference type="EMBL" id="GAPW01006149">
    <property type="protein sequence ID" value="JAC07449.1"/>
    <property type="molecule type" value="mRNA"/>
</dbReference>
<organism evidence="5">
    <name type="scientific">Aedes albopictus</name>
    <name type="common">Asian tiger mosquito</name>
    <name type="synonym">Stegomyia albopicta</name>
    <dbReference type="NCBI Taxonomy" id="7160"/>
    <lineage>
        <taxon>Eukaryota</taxon>
        <taxon>Metazoa</taxon>
        <taxon>Ecdysozoa</taxon>
        <taxon>Arthropoda</taxon>
        <taxon>Hexapoda</taxon>
        <taxon>Insecta</taxon>
        <taxon>Pterygota</taxon>
        <taxon>Neoptera</taxon>
        <taxon>Endopterygota</taxon>
        <taxon>Diptera</taxon>
        <taxon>Nematocera</taxon>
        <taxon>Culicoidea</taxon>
        <taxon>Culicidae</taxon>
        <taxon>Culicinae</taxon>
        <taxon>Aedini</taxon>
        <taxon>Aedes</taxon>
        <taxon>Stegomyia</taxon>
    </lineage>
</organism>
<evidence type="ECO:0000256" key="2">
    <source>
        <dbReference type="ARBA" id="ARBA00020243"/>
    </source>
</evidence>
<dbReference type="Pfam" id="PF14542">
    <property type="entry name" value="Acetyltransf_CG"/>
    <property type="match status" value="1"/>
</dbReference>
<proteinExistence type="evidence at transcript level"/>